<evidence type="ECO:0000256" key="1">
    <source>
        <dbReference type="ARBA" id="ARBA00022737"/>
    </source>
</evidence>
<dbReference type="GO" id="GO:0003723">
    <property type="term" value="F:RNA binding"/>
    <property type="evidence" value="ECO:0007669"/>
    <property type="project" value="InterPro"/>
</dbReference>
<evidence type="ECO:0000313" key="4">
    <source>
        <dbReference type="EMBL" id="KCW90253.1"/>
    </source>
</evidence>
<dbReference type="GO" id="GO:0005739">
    <property type="term" value="C:mitochondrion"/>
    <property type="evidence" value="ECO:0007669"/>
    <property type="project" value="UniProtKB-ARBA"/>
</dbReference>
<dbReference type="FunFam" id="1.25.40.10:FF:000196">
    <property type="entry name" value="Pentatricopeptide repeat-containing protein At4g14850"/>
    <property type="match status" value="1"/>
</dbReference>
<reference evidence="4" key="1">
    <citation type="submission" date="2013-07" db="EMBL/GenBank/DDBJ databases">
        <title>The genome of Eucalyptus grandis.</title>
        <authorList>
            <person name="Schmutz J."/>
            <person name="Hayes R."/>
            <person name="Myburg A."/>
            <person name="Tuskan G."/>
            <person name="Grattapaglia D."/>
            <person name="Rokhsar D.S."/>
        </authorList>
    </citation>
    <scope>NUCLEOTIDE SEQUENCE</scope>
    <source>
        <tissue evidence="4">Leaf extractions</tissue>
    </source>
</reference>
<dbReference type="NCBIfam" id="TIGR00756">
    <property type="entry name" value="PPR"/>
    <property type="match status" value="6"/>
</dbReference>
<dbReference type="Pfam" id="PF01535">
    <property type="entry name" value="PPR"/>
    <property type="match status" value="2"/>
</dbReference>
<dbReference type="FunFam" id="1.25.40.10:FF:000205">
    <property type="entry name" value="Pentatricopeptide repeat-containing protein, mitochondrial"/>
    <property type="match status" value="1"/>
</dbReference>
<dbReference type="GO" id="GO:0009451">
    <property type="term" value="P:RNA modification"/>
    <property type="evidence" value="ECO:0007669"/>
    <property type="project" value="InterPro"/>
</dbReference>
<dbReference type="Gene3D" id="1.25.40.10">
    <property type="entry name" value="Tetratricopeptide repeat domain"/>
    <property type="match status" value="6"/>
</dbReference>
<dbReference type="FunFam" id="1.25.40.10:FF:000344">
    <property type="entry name" value="Pentatricopeptide repeat-containing protein"/>
    <property type="match status" value="1"/>
</dbReference>
<protein>
    <recommendedName>
        <fullName evidence="5">Pentatricopeptide repeat-containing protein</fullName>
    </recommendedName>
</protein>
<sequence length="683" mass="75556">MISWAMPHVRRLSSATSSRATMIQCNTRLRELVKTGSLGDARSLFDSMPYRDEISWTTLISGYVGATDITEAFALFSDMRGQPALHVDHFVLSLLLKACALNMNPNLGELVHGYAVKTGNANSIYVGSALLDMYTKADRIELGYRIFDEMPLKNVISWTALINGLVSCGHYREAVSCFAEMCKSEVQCNGHTFAIILKACADLGALSCGREIHTHIIKKGFDASSFVANSLATMYNKCWKFDTAVQLLERMPTQDVVSWTTIITTYIQMGMEESAFVTFLRMKRSDASPDEYTYGAVISACASLARTRCGEQLHAQVLCKGLLNSLPVANSIISMYSQLGQLSSALAIFHEITKRDIVSWNTIMTGYSQEGYGEEAFELLSCMRMEGLRPTESTLAVFLTVCGNMAILKQGMQLHAIVLSLGLEQAPTIQSALINMYAKCGSIKEASKIFDAATNYDIVVWTTMINGYAEHGYSNEAIDLFEKLASVGLRPDPVTYIGILTACSHAGIIDLGFNYFKSMTKEQQISPSREHYGCMIDLLCRAGRLDEAEHMIKSMPYECNDVVWSTLLRACKINVDVDRGRRIAEQILELDPNCAGTHIALASVYSANERWTDAAGIRKMMKSKGVTKEPGWSWIMVKDCVSTFVAGDQSHLHSEELYDVLNLLCSGETCVQDAVSLMYDVED</sequence>
<dbReference type="FunCoup" id="A0A059DHJ9">
    <property type="interactions" value="136"/>
</dbReference>
<dbReference type="Pfam" id="PF12854">
    <property type="entry name" value="PPR_1"/>
    <property type="match status" value="1"/>
</dbReference>
<proteinExistence type="inferred from homology"/>
<dbReference type="FunFam" id="1.25.40.10:FF:000158">
    <property type="entry name" value="pentatricopeptide repeat-containing protein At2g33680"/>
    <property type="match status" value="1"/>
</dbReference>
<dbReference type="eggNOG" id="KOG4197">
    <property type="taxonomic scope" value="Eukaryota"/>
</dbReference>
<evidence type="ECO:0000256" key="3">
    <source>
        <dbReference type="PROSITE-ProRule" id="PRU00708"/>
    </source>
</evidence>
<dbReference type="PANTHER" id="PTHR47926:SF532">
    <property type="entry name" value="PENTACOTRIPEPTIDE-REPEAT REGION OF PRORP DOMAIN-CONTAINING PROTEIN"/>
    <property type="match status" value="1"/>
</dbReference>
<dbReference type="Pfam" id="PF13041">
    <property type="entry name" value="PPR_2"/>
    <property type="match status" value="4"/>
</dbReference>
<dbReference type="Gramene" id="KCW90253">
    <property type="protein sequence ID" value="KCW90253"/>
    <property type="gene ID" value="EUGRSUZ_A02405"/>
</dbReference>
<feature type="repeat" description="PPR" evidence="3">
    <location>
        <begin position="255"/>
        <end position="289"/>
    </location>
</feature>
<dbReference type="InterPro" id="IPR046960">
    <property type="entry name" value="PPR_At4g14850-like_plant"/>
</dbReference>
<accession>A0A059DHJ9</accession>
<feature type="repeat" description="PPR" evidence="3">
    <location>
        <begin position="154"/>
        <end position="188"/>
    </location>
</feature>
<dbReference type="InterPro" id="IPR046848">
    <property type="entry name" value="E_motif"/>
</dbReference>
<evidence type="ECO:0008006" key="5">
    <source>
        <dbReference type="Google" id="ProtNLM"/>
    </source>
</evidence>
<comment type="similarity">
    <text evidence="2">Belongs to the PPR family. PCMP-E subfamily.</text>
</comment>
<dbReference type="PANTHER" id="PTHR47926">
    <property type="entry name" value="PENTATRICOPEPTIDE REPEAT-CONTAINING PROTEIN"/>
    <property type="match status" value="1"/>
</dbReference>
<dbReference type="EMBL" id="KK198753">
    <property type="protein sequence ID" value="KCW90253.1"/>
    <property type="molecule type" value="Genomic_DNA"/>
</dbReference>
<feature type="repeat" description="PPR" evidence="3">
    <location>
        <begin position="52"/>
        <end position="82"/>
    </location>
</feature>
<dbReference type="InterPro" id="IPR011990">
    <property type="entry name" value="TPR-like_helical_dom_sf"/>
</dbReference>
<gene>
    <name evidence="4" type="ORF">EUGRSUZ_A02405</name>
</gene>
<feature type="repeat" description="PPR" evidence="3">
    <location>
        <begin position="457"/>
        <end position="491"/>
    </location>
</feature>
<dbReference type="InterPro" id="IPR002885">
    <property type="entry name" value="PPR_rpt"/>
</dbReference>
<feature type="repeat" description="PPR" evidence="3">
    <location>
        <begin position="528"/>
        <end position="558"/>
    </location>
</feature>
<dbReference type="GO" id="GO:0099402">
    <property type="term" value="P:plant organ development"/>
    <property type="evidence" value="ECO:0007669"/>
    <property type="project" value="UniProtKB-ARBA"/>
</dbReference>
<dbReference type="PROSITE" id="PS51375">
    <property type="entry name" value="PPR"/>
    <property type="match status" value="6"/>
</dbReference>
<dbReference type="OMA" id="LRACKIN"/>
<dbReference type="AlphaFoldDB" id="A0A059DHJ9"/>
<name>A0A059DHJ9_EUCGR</name>
<evidence type="ECO:0000256" key="2">
    <source>
        <dbReference type="ARBA" id="ARBA00061659"/>
    </source>
</evidence>
<dbReference type="Pfam" id="PF20431">
    <property type="entry name" value="E_motif"/>
    <property type="match status" value="1"/>
</dbReference>
<organism evidence="4">
    <name type="scientific">Eucalyptus grandis</name>
    <name type="common">Flooded gum</name>
    <dbReference type="NCBI Taxonomy" id="71139"/>
    <lineage>
        <taxon>Eukaryota</taxon>
        <taxon>Viridiplantae</taxon>
        <taxon>Streptophyta</taxon>
        <taxon>Embryophyta</taxon>
        <taxon>Tracheophyta</taxon>
        <taxon>Spermatophyta</taxon>
        <taxon>Magnoliopsida</taxon>
        <taxon>eudicotyledons</taxon>
        <taxon>Gunneridae</taxon>
        <taxon>Pentapetalae</taxon>
        <taxon>rosids</taxon>
        <taxon>malvids</taxon>
        <taxon>Myrtales</taxon>
        <taxon>Myrtaceae</taxon>
        <taxon>Myrtoideae</taxon>
        <taxon>Eucalypteae</taxon>
        <taxon>Eucalyptus</taxon>
    </lineage>
</organism>
<feature type="repeat" description="PPR" evidence="3">
    <location>
        <begin position="356"/>
        <end position="390"/>
    </location>
</feature>
<keyword evidence="1" id="KW-0677">Repeat</keyword>
<dbReference type="InParanoid" id="A0A059DHJ9"/>
<dbReference type="SUPFAM" id="SSF48452">
    <property type="entry name" value="TPR-like"/>
    <property type="match status" value="1"/>
</dbReference>